<keyword evidence="3" id="KW-0998">Cell outer membrane</keyword>
<feature type="domain" description="TonB-dependent receptor plug" evidence="8">
    <location>
        <begin position="75"/>
        <end position="174"/>
    </location>
</feature>
<organism evidence="9 10">
    <name type="scientific">Novosphingobium soli</name>
    <dbReference type="NCBI Taxonomy" id="574956"/>
    <lineage>
        <taxon>Bacteria</taxon>
        <taxon>Pseudomonadati</taxon>
        <taxon>Pseudomonadota</taxon>
        <taxon>Alphaproteobacteria</taxon>
        <taxon>Sphingomonadales</taxon>
        <taxon>Sphingomonadaceae</taxon>
        <taxon>Novosphingobium</taxon>
    </lineage>
</organism>
<evidence type="ECO:0000313" key="10">
    <source>
        <dbReference type="Proteomes" id="UP001589798"/>
    </source>
</evidence>
<dbReference type="InterPro" id="IPR037066">
    <property type="entry name" value="Plug_dom_sf"/>
</dbReference>
<evidence type="ECO:0000256" key="6">
    <source>
        <dbReference type="SAM" id="SignalP"/>
    </source>
</evidence>
<evidence type="ECO:0000313" key="9">
    <source>
        <dbReference type="EMBL" id="MFC0202694.1"/>
    </source>
</evidence>
<feature type="domain" description="TonB-dependent receptor-like beta-barrel" evidence="7">
    <location>
        <begin position="435"/>
        <end position="808"/>
    </location>
</feature>
<dbReference type="PANTHER" id="PTHR40980:SF5">
    <property type="entry name" value="TONB-DEPENDENT RECEPTOR"/>
    <property type="match status" value="1"/>
</dbReference>
<dbReference type="Pfam" id="PF00593">
    <property type="entry name" value="TonB_dep_Rec_b-barrel"/>
    <property type="match status" value="1"/>
</dbReference>
<dbReference type="Pfam" id="PF07715">
    <property type="entry name" value="Plug"/>
    <property type="match status" value="1"/>
</dbReference>
<dbReference type="PANTHER" id="PTHR40980">
    <property type="entry name" value="PLUG DOMAIN-CONTAINING PROTEIN"/>
    <property type="match status" value="1"/>
</dbReference>
<comment type="caution">
    <text evidence="9">The sequence shown here is derived from an EMBL/GenBank/DDBJ whole genome shotgun (WGS) entry which is preliminary data.</text>
</comment>
<evidence type="ECO:0000259" key="8">
    <source>
        <dbReference type="Pfam" id="PF07715"/>
    </source>
</evidence>
<keyword evidence="4" id="KW-0798">TonB box</keyword>
<dbReference type="Proteomes" id="UP001589798">
    <property type="component" value="Unassembled WGS sequence"/>
</dbReference>
<protein>
    <submittedName>
        <fullName evidence="9">TonB-dependent receptor domain-containing protein</fullName>
    </submittedName>
</protein>
<proteinExistence type="inferred from homology"/>
<keyword evidence="6" id="KW-0732">Signal</keyword>
<comment type="similarity">
    <text evidence="4">Belongs to the TonB-dependent receptor family.</text>
</comment>
<reference evidence="9 10" key="1">
    <citation type="submission" date="2024-09" db="EMBL/GenBank/DDBJ databases">
        <authorList>
            <person name="Sun Q."/>
            <person name="Mori K."/>
        </authorList>
    </citation>
    <scope>NUCLEOTIDE SEQUENCE [LARGE SCALE GENOMIC DNA]</scope>
    <source>
        <strain evidence="9 10">CCM 7706</strain>
    </source>
</reference>
<evidence type="ECO:0000259" key="7">
    <source>
        <dbReference type="Pfam" id="PF00593"/>
    </source>
</evidence>
<dbReference type="EMBL" id="JBHLWK010000001">
    <property type="protein sequence ID" value="MFC0202694.1"/>
    <property type="molecule type" value="Genomic_DNA"/>
</dbReference>
<evidence type="ECO:0000256" key="5">
    <source>
        <dbReference type="SAM" id="MobiDB-lite"/>
    </source>
</evidence>
<keyword evidence="2 4" id="KW-0472">Membrane</keyword>
<dbReference type="InterPro" id="IPR012910">
    <property type="entry name" value="Plug_dom"/>
</dbReference>
<evidence type="ECO:0000256" key="4">
    <source>
        <dbReference type="RuleBase" id="RU003357"/>
    </source>
</evidence>
<comment type="subcellular location">
    <subcellularLocation>
        <location evidence="1 4">Cell outer membrane</location>
    </subcellularLocation>
</comment>
<dbReference type="SUPFAM" id="SSF56935">
    <property type="entry name" value="Porins"/>
    <property type="match status" value="1"/>
</dbReference>
<dbReference type="InterPro" id="IPR000531">
    <property type="entry name" value="Beta-barrel_TonB"/>
</dbReference>
<keyword evidence="9" id="KW-0675">Receptor</keyword>
<feature type="chain" id="PRO_5046162252" evidence="6">
    <location>
        <begin position="26"/>
        <end position="899"/>
    </location>
</feature>
<name>A0ABV6CPP4_9SPHN</name>
<accession>A0ABV6CPP4</accession>
<gene>
    <name evidence="9" type="ORF">ACFFJC_00240</name>
</gene>
<keyword evidence="10" id="KW-1185">Reference proteome</keyword>
<evidence type="ECO:0000256" key="1">
    <source>
        <dbReference type="ARBA" id="ARBA00004442"/>
    </source>
</evidence>
<evidence type="ECO:0000256" key="3">
    <source>
        <dbReference type="ARBA" id="ARBA00023237"/>
    </source>
</evidence>
<feature type="signal peptide" evidence="6">
    <location>
        <begin position="1"/>
        <end position="25"/>
    </location>
</feature>
<dbReference type="Gene3D" id="2.40.170.20">
    <property type="entry name" value="TonB-dependent receptor, beta-barrel domain"/>
    <property type="match status" value="1"/>
</dbReference>
<dbReference type="InterPro" id="IPR036942">
    <property type="entry name" value="Beta-barrel_TonB_sf"/>
</dbReference>
<dbReference type="Gene3D" id="2.170.130.10">
    <property type="entry name" value="TonB-dependent receptor, plug domain"/>
    <property type="match status" value="1"/>
</dbReference>
<sequence>MSLTSRLTGALLISSALVTPSVAFAQVDPAPSTTAGSGAEAPPAEAAPEDEQVDISVPGGGEIIVTGARNRNVVKSSDQVVSVLTTEEIARTGEGNIAGALSRVTGLSVVGNGYVYVRGLGDRYSLALLNGSPLPSPEPLRRVVPLDIFPSGVIASSLVQKSYSANFPGEFGGGVINLTTKAVPRESFLTIGGGFQVDSETTGEFGYSYFGAKSDWTGFDNGSRDTPPALQSFFDSGASLNSGTVDTRAIGSQLVRFSRATLQKVHDLPVNYSASITAGTAFDLGGADLGVIAAAGFSNKWLDRQALQQTSFSGDLSTLQTDFNRVTTDNRIVANGLLGLGLEFGDNQIRWTNLYIRDTIKQGRLGVGQRNQTTADYMQQNTGWYERQLIDTQVVGEFKPMQDLSIDVRAGYANSQREAPYEYFFEYVRTNAESDPYGDLYVNRLNGNAGEASVTFSDLNEDLWSAGLDLTYTLSSSIRATVGGAFSDTDRTSSRRQFLFRASSTFPNEAAVLRPDLLLSPGLITGTASGSTTIGGIDLIEPDEATPAFRGKLRNWAGYAKANVQFTDEISLDAGVRFEKARQEVTAVQVFSTPPNYTPTPALRKEYWLPSATLTWQLQPDLQARLSASKTIARPQFRELIYQPFFDPDSNRQYLGNPRLTDSQLYNAEARLEYYFAPEQRVSISGFYKKIDKPIESFITLLSDNLVTSYANAPEARLYGAEIELTKYFDLSSAGGWLTDRRVVAIANYTYSKSDLKVSAGDAVAVYAASSSVATDYFRDGAPLTGQSDHLANLQLGLENTERLSQQTLLVSFASKRSVSRGLNGSTPQPDIIEKPGVQLDFVAREGVDFLGQDVELKFEARNLLGTRHREYQSSGENTLEFNTYDVGTVIALSAQLNF</sequence>
<dbReference type="RefSeq" id="WP_379485565.1">
    <property type="nucleotide sequence ID" value="NZ_JBHLWK010000001.1"/>
</dbReference>
<evidence type="ECO:0000256" key="2">
    <source>
        <dbReference type="ARBA" id="ARBA00023136"/>
    </source>
</evidence>
<feature type="region of interest" description="Disordered" evidence="5">
    <location>
        <begin position="29"/>
        <end position="51"/>
    </location>
</feature>